<dbReference type="EMBL" id="AUPL01001284">
    <property type="protein sequence ID" value="ESL10975.1"/>
    <property type="molecule type" value="Genomic_DNA"/>
</dbReference>
<dbReference type="AlphaFoldDB" id="A0A061J9F7"/>
<evidence type="ECO:0000259" key="2">
    <source>
        <dbReference type="Pfam" id="PF26229"/>
    </source>
</evidence>
<sequence length="883" mass="98060">MQHEKTHQLAGYMLPAKLGRLLERCGKPIFSSKDDVRRTMVALLEISAFVDRKQLKLVAAPFRRFCRRDPDAIASVMELVPIDPAEPSHGRRASVLLQCLPKQGCDDVIWGQAVQVCLSGLQGKKWDLHDYRIALAHASRWGGHLSSLAVATEELVNETVRSASQSELPVLFVILTSLPELRSSSCLQAAADRVMSLAEVLTPAAIGQVCACANKIQFKHSALAIALQEEAIRFAEESDFFSAVQLFSFICQQQNDAISPDAIKCLAERLIEGENLDQETVTTLCRSLKALPREVRPELLRDITEMIAFLSLEVKGILSRSVEEGGLKGETSVSNIQSFISRFLALDSLLPLDHERPMEFTGAIKLCVDYVTERLEDIVADENPPFSIIPNLLNVNMEETRQCGLAIIREAAEQGIHFPTLQAFRFLLMLGDHNMRDRRVYRHLRNEFAKTASGIPMIQLCAALKCFVRGLIRTPETHSLEDQVEHELEKEDMDAFLRFCVENLQRGFADGMEIKSVLAATESLHQLGYADPVFLEKVACYLDTKCALASPSANSSEAANTVCLALGEDILDKYPAVHTFLLEVQGDGVRGESALSPTEWMNKNDPSNFMVPLTELQQEGWNIINQMIETRTADTETLKKLAKQYVSILKDTRVDDLKYLFGVFEEKVLKEDKLLKECLDYLMSSNMVCKLSATSIGAMLHSLASVRFMFHRSVKRLVLAITAEQWNEMDAAPLVQIVSGMAKLSLRVPQVLAHVGGRLVQVHVFLSPMDTGVLINALQSLGYGNDEVMMMLMRHASSNACRWDEVSLTLLFGSSSIHRLLRHVEVATPLLEQAADKTSSPHLRQKIAASLRRSALPRELVQSSTAALTGSGGREALTPLQLT</sequence>
<dbReference type="Proteomes" id="UP000031737">
    <property type="component" value="Unassembled WGS sequence"/>
</dbReference>
<dbReference type="CDD" id="cd23737">
    <property type="entry name" value="RESC9"/>
    <property type="match status" value="1"/>
</dbReference>
<feature type="domain" description="RESC9 N-terminal region" evidence="1">
    <location>
        <begin position="15"/>
        <end position="472"/>
    </location>
</feature>
<dbReference type="Pfam" id="PF26229">
    <property type="entry name" value="RESC9_M"/>
    <property type="match status" value="1"/>
</dbReference>
<protein>
    <recommendedName>
        <fullName evidence="5">Mitochondrial RNA binding complex 1 subunit</fullName>
    </recommendedName>
</protein>
<reference evidence="3 4" key="1">
    <citation type="submission" date="2013-07" db="EMBL/GenBank/DDBJ databases">
        <authorList>
            <person name="Stoco P.H."/>
            <person name="Wagner G."/>
            <person name="Gerber A."/>
            <person name="Zaha A."/>
            <person name="Thompson C."/>
            <person name="Bartholomeu D.C."/>
            <person name="Luckemeyer D.D."/>
            <person name="Bahia D."/>
            <person name="Loreto E."/>
            <person name="Prestes E.B."/>
            <person name="Lima F.M."/>
            <person name="Rodrigues-Luiz G."/>
            <person name="Vallejo G.A."/>
            <person name="Filho J.F."/>
            <person name="Monteiro K.M."/>
            <person name="Tyler K.M."/>
            <person name="de Almeida L.G."/>
            <person name="Ortiz M.F."/>
            <person name="Siervo M.A."/>
            <person name="de Moraes M.H."/>
            <person name="Cunha O.L."/>
            <person name="Mendonca-Neto R."/>
            <person name="Silva R."/>
            <person name="Teixeira S.M."/>
            <person name="Murta S.M."/>
            <person name="Sincero T.C."/>
            <person name="Mendes T.A."/>
            <person name="Urmenyi T.P."/>
            <person name="Silva V.G."/>
            <person name="da Rocha W.D."/>
            <person name="Andersson B."/>
            <person name="Romanha A.J."/>
            <person name="Steindel M."/>
            <person name="de Vasconcelos A.T."/>
            <person name="Grisard E.C."/>
        </authorList>
    </citation>
    <scope>NUCLEOTIDE SEQUENCE [LARGE SCALE GENOMIC DNA]</scope>
    <source>
        <strain evidence="3 4">SC58</strain>
    </source>
</reference>
<keyword evidence="4" id="KW-1185">Reference proteome</keyword>
<dbReference type="VEuPathDB" id="TriTrypDB:TRSC58_01284"/>
<dbReference type="Pfam" id="PF26228">
    <property type="entry name" value="RESC9_N"/>
    <property type="match status" value="1"/>
</dbReference>
<dbReference type="InterPro" id="IPR058798">
    <property type="entry name" value="RESC9_M"/>
</dbReference>
<dbReference type="OrthoDB" id="271374at2759"/>
<proteinExistence type="predicted"/>
<organism evidence="3 4">
    <name type="scientific">Trypanosoma rangeli SC58</name>
    <dbReference type="NCBI Taxonomy" id="429131"/>
    <lineage>
        <taxon>Eukaryota</taxon>
        <taxon>Discoba</taxon>
        <taxon>Euglenozoa</taxon>
        <taxon>Kinetoplastea</taxon>
        <taxon>Metakinetoplastina</taxon>
        <taxon>Trypanosomatida</taxon>
        <taxon>Trypanosomatidae</taxon>
        <taxon>Trypanosoma</taxon>
        <taxon>Herpetosoma</taxon>
    </lineage>
</organism>
<comment type="caution">
    <text evidence="3">The sequence shown here is derived from an EMBL/GenBank/DDBJ whole genome shotgun (WGS) entry which is preliminary data.</text>
</comment>
<feature type="domain" description="RESC9 middle region" evidence="2">
    <location>
        <begin position="481"/>
        <end position="606"/>
    </location>
</feature>
<gene>
    <name evidence="3" type="ORF">TRSC58_01284</name>
</gene>
<evidence type="ECO:0000313" key="3">
    <source>
        <dbReference type="EMBL" id="ESL10975.1"/>
    </source>
</evidence>
<evidence type="ECO:0000259" key="1">
    <source>
        <dbReference type="Pfam" id="PF26228"/>
    </source>
</evidence>
<evidence type="ECO:0000313" key="4">
    <source>
        <dbReference type="Proteomes" id="UP000031737"/>
    </source>
</evidence>
<evidence type="ECO:0008006" key="5">
    <source>
        <dbReference type="Google" id="ProtNLM"/>
    </source>
</evidence>
<accession>A0A061J9F7</accession>
<name>A0A061J9F7_TRYRA</name>
<dbReference type="InterPro" id="IPR058797">
    <property type="entry name" value="RESC9_N"/>
</dbReference>